<evidence type="ECO:0000259" key="14">
    <source>
        <dbReference type="Pfam" id="PF01433"/>
    </source>
</evidence>
<evidence type="ECO:0000256" key="7">
    <source>
        <dbReference type="ARBA" id="ARBA00022670"/>
    </source>
</evidence>
<comment type="similarity">
    <text evidence="3">Belongs to the peptidase M1 family.</text>
</comment>
<dbReference type="SUPFAM" id="SSF48371">
    <property type="entry name" value="ARM repeat"/>
    <property type="match status" value="1"/>
</dbReference>
<dbReference type="InterPro" id="IPR027268">
    <property type="entry name" value="Peptidase_M4/M1_CTD_sf"/>
</dbReference>
<evidence type="ECO:0000256" key="4">
    <source>
        <dbReference type="ARBA" id="ARBA00012564"/>
    </source>
</evidence>
<protein>
    <recommendedName>
        <fullName evidence="5">Aminopeptidase N</fullName>
        <ecNumber evidence="4">3.4.11.2</ecNumber>
    </recommendedName>
</protein>
<organism evidence="16 17">
    <name type="scientific">Paludisphaera mucosa</name>
    <dbReference type="NCBI Taxonomy" id="3030827"/>
    <lineage>
        <taxon>Bacteria</taxon>
        <taxon>Pseudomonadati</taxon>
        <taxon>Planctomycetota</taxon>
        <taxon>Planctomycetia</taxon>
        <taxon>Isosphaerales</taxon>
        <taxon>Isosphaeraceae</taxon>
        <taxon>Paludisphaera</taxon>
    </lineage>
</organism>
<keyword evidence="9" id="KW-0378">Hydrolase</keyword>
<dbReference type="EC" id="3.4.11.2" evidence="4"/>
<evidence type="ECO:0000256" key="3">
    <source>
        <dbReference type="ARBA" id="ARBA00010136"/>
    </source>
</evidence>
<keyword evidence="8" id="KW-0479">Metal-binding</keyword>
<dbReference type="InterPro" id="IPR042097">
    <property type="entry name" value="Aminopeptidase_N-like_N_sf"/>
</dbReference>
<evidence type="ECO:0000256" key="2">
    <source>
        <dbReference type="ARBA" id="ARBA00001947"/>
    </source>
</evidence>
<comment type="cofactor">
    <cofactor evidence="2">
        <name>Zn(2+)</name>
        <dbReference type="ChEBI" id="CHEBI:29105"/>
    </cofactor>
</comment>
<dbReference type="PANTHER" id="PTHR11533">
    <property type="entry name" value="PROTEASE M1 ZINC METALLOPROTEASE"/>
    <property type="match status" value="1"/>
</dbReference>
<comment type="caution">
    <text evidence="16">The sequence shown here is derived from an EMBL/GenBank/DDBJ whole genome shotgun (WGS) entry which is preliminary data.</text>
</comment>
<dbReference type="InterPro" id="IPR045357">
    <property type="entry name" value="Aminopeptidase_N-like_N"/>
</dbReference>
<feature type="chain" id="PRO_5045214282" description="Aminopeptidase N" evidence="13">
    <location>
        <begin position="22"/>
        <end position="879"/>
    </location>
</feature>
<feature type="domain" description="Aminopeptidase N-like N-terminal" evidence="15">
    <location>
        <begin position="56"/>
        <end position="228"/>
    </location>
</feature>
<dbReference type="InterPro" id="IPR001930">
    <property type="entry name" value="Peptidase_M1"/>
</dbReference>
<gene>
    <name evidence="16" type="ORF">PZE19_29685</name>
</gene>
<name>A0ABT6FK57_9BACT</name>
<keyword evidence="13" id="KW-0732">Signal</keyword>
<proteinExistence type="inferred from homology"/>
<evidence type="ECO:0000256" key="11">
    <source>
        <dbReference type="ARBA" id="ARBA00023049"/>
    </source>
</evidence>
<feature type="region of interest" description="Disordered" evidence="12">
    <location>
        <begin position="827"/>
        <end position="853"/>
    </location>
</feature>
<evidence type="ECO:0000259" key="15">
    <source>
        <dbReference type="Pfam" id="PF17900"/>
    </source>
</evidence>
<dbReference type="SUPFAM" id="SSF63737">
    <property type="entry name" value="Leukotriene A4 hydrolase N-terminal domain"/>
    <property type="match status" value="1"/>
</dbReference>
<evidence type="ECO:0000256" key="12">
    <source>
        <dbReference type="SAM" id="MobiDB-lite"/>
    </source>
</evidence>
<dbReference type="Pfam" id="PF17900">
    <property type="entry name" value="Peptidase_M1_N"/>
    <property type="match status" value="1"/>
</dbReference>
<evidence type="ECO:0000313" key="16">
    <source>
        <dbReference type="EMBL" id="MDG3007956.1"/>
    </source>
</evidence>
<dbReference type="Gene3D" id="2.60.40.1730">
    <property type="entry name" value="tricorn interacting facor f3 domain"/>
    <property type="match status" value="1"/>
</dbReference>
<evidence type="ECO:0000256" key="8">
    <source>
        <dbReference type="ARBA" id="ARBA00022723"/>
    </source>
</evidence>
<evidence type="ECO:0000256" key="5">
    <source>
        <dbReference type="ARBA" id="ARBA00015611"/>
    </source>
</evidence>
<dbReference type="PANTHER" id="PTHR11533:SF174">
    <property type="entry name" value="PUROMYCIN-SENSITIVE AMINOPEPTIDASE-RELATED"/>
    <property type="match status" value="1"/>
</dbReference>
<evidence type="ECO:0000256" key="10">
    <source>
        <dbReference type="ARBA" id="ARBA00022833"/>
    </source>
</evidence>
<accession>A0ABT6FK57</accession>
<feature type="compositionally biased region" description="Basic and acidic residues" evidence="12">
    <location>
        <begin position="843"/>
        <end position="853"/>
    </location>
</feature>
<dbReference type="CDD" id="cd09603">
    <property type="entry name" value="M1_APN_like"/>
    <property type="match status" value="1"/>
</dbReference>
<evidence type="ECO:0000256" key="1">
    <source>
        <dbReference type="ARBA" id="ARBA00000098"/>
    </source>
</evidence>
<evidence type="ECO:0000256" key="13">
    <source>
        <dbReference type="SAM" id="SignalP"/>
    </source>
</evidence>
<keyword evidence="11" id="KW-0482">Metalloprotease</keyword>
<keyword evidence="17" id="KW-1185">Reference proteome</keyword>
<feature type="signal peptide" evidence="13">
    <location>
        <begin position="1"/>
        <end position="21"/>
    </location>
</feature>
<reference evidence="16 17" key="1">
    <citation type="submission" date="2023-03" db="EMBL/GenBank/DDBJ databases">
        <title>Paludisphaera mucosa sp. nov. a novel planctomycete from northern fen.</title>
        <authorList>
            <person name="Ivanova A."/>
        </authorList>
    </citation>
    <scope>NUCLEOTIDE SEQUENCE [LARGE SCALE GENOMIC DNA]</scope>
    <source>
        <strain evidence="16 17">Pla2</strain>
    </source>
</reference>
<keyword evidence="7" id="KW-0645">Protease</keyword>
<dbReference type="EMBL" id="JARRAG010000002">
    <property type="protein sequence ID" value="MDG3007956.1"/>
    <property type="molecule type" value="Genomic_DNA"/>
</dbReference>
<keyword evidence="10" id="KW-0862">Zinc</keyword>
<feature type="domain" description="Peptidase M1 membrane alanine aminopeptidase" evidence="14">
    <location>
        <begin position="265"/>
        <end position="471"/>
    </location>
</feature>
<dbReference type="Proteomes" id="UP001216907">
    <property type="component" value="Unassembled WGS sequence"/>
</dbReference>
<dbReference type="GO" id="GO:0004177">
    <property type="term" value="F:aminopeptidase activity"/>
    <property type="evidence" value="ECO:0007669"/>
    <property type="project" value="UniProtKB-KW"/>
</dbReference>
<keyword evidence="6 16" id="KW-0031">Aminopeptidase</keyword>
<dbReference type="Pfam" id="PF01433">
    <property type="entry name" value="Peptidase_M1"/>
    <property type="match status" value="1"/>
</dbReference>
<evidence type="ECO:0000256" key="6">
    <source>
        <dbReference type="ARBA" id="ARBA00022438"/>
    </source>
</evidence>
<sequence length="879" mass="97074">MLNLSRRFLFAFLMAAIGAAASGQAPVGEAHKPFAKPGTPRKTERIRSFDVKHIRADLTLDLEKGTVAGTVAHTVAPLHAPLTRLELDCGPKLKVSRVTLGAAGVETPFEHKDEKLTITLDPAKPAGEDFVVTVAYSGTPELGLHFIPPDAAHPDRPRAAWTQGEAEETRFWLPCYDSPNDPATTEMVITVAKPYSVVSNGALVETKDAGDGARTFHWKMEQPHASYLITVAASEFNAFRDKVGDLPVEYYVLKNVDEETARRFMGKTPRMIEFFGEVTGQPYPYPKYAQVCLPEFNGGMENTSATSMTDMALLDRLEALERNQDGLVAHELAHQWFGDLMTCKDWSHLWLNEGFASYFDPLYAEHELGEDEFRLQMRNELQGYLGSDRGYRRPIVEPRYENPIQMFDGMSYAKGACVLNALRGTVGDEAWWKGIKRYVATNKFRNVESDDLRKAFEVASGKDLAWFFDQWVYKAGHPELKASWRFEPEDGTVRLKVEQVQKLDEQTPMFRLPTTAEIVEAPGRSRMVPIVIDGASHEFILPSGPEPKAVLIDPKGWIPKELTFERPTAENLFLLEHGPSVLARLDAAEALAGQAKAHPEVKTTLADAWKREKNPSAAVKLVDAIGSGDEAYRAALLAAAEADDARVRVAAVRGLAKLPRDDASEALLRKVWNDPESPYGARRAALRGLVGWKVADAEKILDAALGLTTGRHVLAATALGLVLDKPGAKARELAAAYVAPGRPPRLRYAALQALEKLAKDDAALQDLIVPLAEDVDRNVRNQAWGLIQTHRIKKALPVLENRLKTEDFGFNAGARAVLESALKALKEPDPAPETPKDAAAAEAEAHPADDSTADLRKQLDALEKQIQELRKRIDERKPQ</sequence>
<dbReference type="RefSeq" id="WP_277864224.1">
    <property type="nucleotide sequence ID" value="NZ_JARRAG010000002.1"/>
</dbReference>
<dbReference type="InterPro" id="IPR014782">
    <property type="entry name" value="Peptidase_M1_dom"/>
</dbReference>
<dbReference type="SUPFAM" id="SSF55486">
    <property type="entry name" value="Metalloproteases ('zincins'), catalytic domain"/>
    <property type="match status" value="1"/>
</dbReference>
<evidence type="ECO:0000313" key="17">
    <source>
        <dbReference type="Proteomes" id="UP001216907"/>
    </source>
</evidence>
<dbReference type="Gene3D" id="1.10.390.10">
    <property type="entry name" value="Neutral Protease Domain 2"/>
    <property type="match status" value="1"/>
</dbReference>
<dbReference type="PRINTS" id="PR00756">
    <property type="entry name" value="ALADIPTASE"/>
</dbReference>
<dbReference type="InterPro" id="IPR050344">
    <property type="entry name" value="Peptidase_M1_aminopeptidases"/>
</dbReference>
<evidence type="ECO:0000256" key="9">
    <source>
        <dbReference type="ARBA" id="ARBA00022801"/>
    </source>
</evidence>
<comment type="catalytic activity">
    <reaction evidence="1">
        <text>Release of an N-terminal amino acid, Xaa-|-Yaa- from a peptide, amide or arylamide. Xaa is preferably Ala, but may be most amino acids including Pro (slow action). When a terminal hydrophobic residue is followed by a prolyl residue, the two may be released as an intact Xaa-Pro dipeptide.</text>
        <dbReference type="EC" id="3.4.11.2"/>
    </reaction>
</comment>
<dbReference type="InterPro" id="IPR016024">
    <property type="entry name" value="ARM-type_fold"/>
</dbReference>